<reference evidence="6" key="1">
    <citation type="journal article" date="2013" name="Genome Announc.">
        <title>Genome sequence of the food spoilage yeast Zygosaccharomyces bailii CLIB 213(T).</title>
        <authorList>
            <person name="Galeote V."/>
            <person name="Bigey F."/>
            <person name="Devillers H."/>
            <person name="Neuveglise C."/>
            <person name="Dequin S."/>
        </authorList>
    </citation>
    <scope>NUCLEOTIDE SEQUENCE [LARGE SCALE GENOMIC DNA]</scope>
    <source>
        <strain evidence="6">CLIB 213 / ATCC 58445 / CBS 680 / CCRC 21525 / NBRC 1098 / NCYC 1416 / NRRL Y-2227</strain>
    </source>
</reference>
<gene>
    <name evidence="5" type="ORF">BN860_10924g</name>
</gene>
<evidence type="ECO:0000313" key="6">
    <source>
        <dbReference type="Proteomes" id="UP000019375"/>
    </source>
</evidence>
<feature type="region of interest" description="Disordered" evidence="2">
    <location>
        <begin position="45"/>
        <end position="76"/>
    </location>
</feature>
<keyword evidence="3" id="KW-0472">Membrane</keyword>
<evidence type="ECO:0000256" key="2">
    <source>
        <dbReference type="SAM" id="MobiDB-lite"/>
    </source>
</evidence>
<evidence type="ECO:0000256" key="3">
    <source>
        <dbReference type="SAM" id="Phobius"/>
    </source>
</evidence>
<evidence type="ECO:0000313" key="5">
    <source>
        <dbReference type="EMBL" id="CDF89174.1"/>
    </source>
</evidence>
<dbReference type="AlphaFoldDB" id="A0A8J2T705"/>
<accession>A0A8J2T705</accession>
<dbReference type="GO" id="GO:0005739">
    <property type="term" value="C:mitochondrion"/>
    <property type="evidence" value="ECO:0007669"/>
    <property type="project" value="UniProtKB-ARBA"/>
</dbReference>
<sequence>MLSLDGCFGMQRASGLLLNRILVRRPTKSIRCFHAAGLLHQALTKPKPEEKREKLQRDELNVKTMKPPRSSQNPSKYLRRSFVPNFKPPRYNTQGNLEQLLLKCLEVKPCTTVTTAESYDLTRCISQLHSNGFQPISLIPDEIVTFKHHCDGSTGDVMILGQSGSITCWGFDEAFVNQNILKLVDRARINPLKEEEFETEDMDYVELEDQAQLDTIQLESGNSSLNYLEDSRLVGDLILINSIDSDADLLHKAAFSSGFSRSTKLAVLENAMERHIVQTRTITEKVSKGVRLNLKRGDALKSIGELFLIRGKLNLYSELIETPDLYWSEPQLEKIFKGTSKYLDIGPRINILNSKLDYSTEESRALMGVLSEKNSTVLELIIIYLIAIEICFELYHFYERYWLDAKPTRDDGVKFM</sequence>
<organism evidence="5 6">
    <name type="scientific">Zygosaccharomyces bailii (strain CLIB 213 / ATCC 58445 / CBS 680 / BCRC 21525 / NBRC 1098 / NCYC 1416 / NRRL Y-2227)</name>
    <dbReference type="NCBI Taxonomy" id="1333698"/>
    <lineage>
        <taxon>Eukaryota</taxon>
        <taxon>Fungi</taxon>
        <taxon>Dikarya</taxon>
        <taxon>Ascomycota</taxon>
        <taxon>Saccharomycotina</taxon>
        <taxon>Saccharomycetes</taxon>
        <taxon>Saccharomycetales</taxon>
        <taxon>Saccharomycetaceae</taxon>
        <taxon>Zygosaccharomyces</taxon>
    </lineage>
</organism>
<dbReference type="EMBL" id="HG316456">
    <property type="protein sequence ID" value="CDF89174.1"/>
    <property type="molecule type" value="Genomic_DNA"/>
</dbReference>
<feature type="transmembrane region" description="Helical" evidence="3">
    <location>
        <begin position="377"/>
        <end position="398"/>
    </location>
</feature>
<dbReference type="Pfam" id="PF02582">
    <property type="entry name" value="DUF155"/>
    <property type="match status" value="1"/>
</dbReference>
<comment type="similarity">
    <text evidence="1">Belongs to the RMD1/sif2 family.</text>
</comment>
<keyword evidence="3" id="KW-1133">Transmembrane helix</keyword>
<dbReference type="Proteomes" id="UP000019375">
    <property type="component" value="Unassembled WGS sequence"/>
</dbReference>
<dbReference type="OrthoDB" id="242766at2759"/>
<keyword evidence="6" id="KW-1185">Reference proteome</keyword>
<feature type="domain" description="DUF155" evidence="4">
    <location>
        <begin position="159"/>
        <end position="353"/>
    </location>
</feature>
<dbReference type="GO" id="GO:0070131">
    <property type="term" value="P:positive regulation of mitochondrial translation"/>
    <property type="evidence" value="ECO:0007669"/>
    <property type="project" value="TreeGrafter"/>
</dbReference>
<dbReference type="PANTHER" id="PTHR16255">
    <property type="entry name" value="REQUIRED FOR MEIOTIC NUCLEAR DIVISION PROTEIN 1 HOMOLOG"/>
    <property type="match status" value="1"/>
</dbReference>
<name>A0A8J2T705_ZYGB2</name>
<dbReference type="InterPro" id="IPR003734">
    <property type="entry name" value="DUF155"/>
</dbReference>
<feature type="compositionally biased region" description="Basic and acidic residues" evidence="2">
    <location>
        <begin position="46"/>
        <end position="61"/>
    </location>
</feature>
<proteinExistence type="inferred from homology"/>
<evidence type="ECO:0000256" key="1">
    <source>
        <dbReference type="ARBA" id="ARBA00008306"/>
    </source>
</evidence>
<protein>
    <submittedName>
        <fullName evidence="5">ZYBA0S03-10924g1_1</fullName>
    </submittedName>
</protein>
<evidence type="ECO:0000259" key="4">
    <source>
        <dbReference type="Pfam" id="PF02582"/>
    </source>
</evidence>
<dbReference type="PANTHER" id="PTHR16255:SF1">
    <property type="entry name" value="REQUIRED FOR MEIOTIC NUCLEAR DIVISION PROTEIN 1 HOMOLOG"/>
    <property type="match status" value="1"/>
</dbReference>
<keyword evidence="3" id="KW-0812">Transmembrane</keyword>
<dbReference type="InterPro" id="IPR051624">
    <property type="entry name" value="RMD1/Sad1-interacting"/>
</dbReference>